<sequence length="429" mass="48010">MSKPQKEMSCDVTPSNGTWAWNDENQGLEFISLETSTEGKERKKKCKLHSSQDTVSKRLERFTQSAMSGKGQPRARSPTDRNAVGECQLNAYKSSPKRDQRDCVTIEDIKQATLILQQEKEPIPLGFLPILKQRELDEFLASLLLYLSSFFVKTTLEKKTTPHMMEQSLGEQQEMAEACMKVDLSLKQLAIHYSTLLLEITLPLLSAGKGKTSAKHKEVFECLYRFLCYAAWIAFERKNLTAIQEEVGRLLYSDTFNPACKLRAKQGVSTQGHVQKAGDVQSKDPAQPPVPKSTRKCPRRLDLSKVLTQRTPLMEALLPPTGQAAPHLFSGFSPQKERSLIVCDREILLDQLTNQLASLRFGILGKPLSLFSGATLIPQGEENKDKDKEEEQRENAQRSSASADKHSNQGRTNTAISRTTTEGGYSDTD</sequence>
<feature type="region of interest" description="Disordered" evidence="1">
    <location>
        <begin position="273"/>
        <end position="298"/>
    </location>
</feature>
<keyword evidence="3" id="KW-1185">Reference proteome</keyword>
<feature type="region of interest" description="Disordered" evidence="1">
    <location>
        <begin position="1"/>
        <end position="21"/>
    </location>
</feature>
<dbReference type="PANTHER" id="PTHR21055:SF3">
    <property type="entry name" value="PROTEIN PHOSPHATASE 1 REGULATORY SUBUNIT 36"/>
    <property type="match status" value="1"/>
</dbReference>
<dbReference type="EMBL" id="JAFJMO010000009">
    <property type="protein sequence ID" value="KAJ8267524.1"/>
    <property type="molecule type" value="Genomic_DNA"/>
</dbReference>
<evidence type="ECO:0000313" key="3">
    <source>
        <dbReference type="Proteomes" id="UP001152803"/>
    </source>
</evidence>
<protein>
    <recommendedName>
        <fullName evidence="4">Protein phosphatase 1 regulatory subunit 36</fullName>
    </recommendedName>
</protein>
<dbReference type="GO" id="GO:0019902">
    <property type="term" value="F:phosphatase binding"/>
    <property type="evidence" value="ECO:0007669"/>
    <property type="project" value="InterPro"/>
</dbReference>
<name>A0A9Q1DD22_CONCO</name>
<feature type="compositionally biased region" description="Polar residues" evidence="1">
    <location>
        <begin position="12"/>
        <end position="21"/>
    </location>
</feature>
<evidence type="ECO:0000313" key="2">
    <source>
        <dbReference type="EMBL" id="KAJ8267524.1"/>
    </source>
</evidence>
<dbReference type="AlphaFoldDB" id="A0A9Q1DD22"/>
<dbReference type="Pfam" id="PF14895">
    <property type="entry name" value="PPPI_inhib"/>
    <property type="match status" value="1"/>
</dbReference>
<dbReference type="Proteomes" id="UP001152803">
    <property type="component" value="Unassembled WGS sequence"/>
</dbReference>
<proteinExistence type="predicted"/>
<evidence type="ECO:0000256" key="1">
    <source>
        <dbReference type="SAM" id="MobiDB-lite"/>
    </source>
</evidence>
<accession>A0A9Q1DD22</accession>
<reference evidence="2" key="1">
    <citation type="journal article" date="2023" name="Science">
        <title>Genome structures resolve the early diversification of teleost fishes.</title>
        <authorList>
            <person name="Parey E."/>
            <person name="Louis A."/>
            <person name="Montfort J."/>
            <person name="Bouchez O."/>
            <person name="Roques C."/>
            <person name="Iampietro C."/>
            <person name="Lluch J."/>
            <person name="Castinel A."/>
            <person name="Donnadieu C."/>
            <person name="Desvignes T."/>
            <person name="Floi Bucao C."/>
            <person name="Jouanno E."/>
            <person name="Wen M."/>
            <person name="Mejri S."/>
            <person name="Dirks R."/>
            <person name="Jansen H."/>
            <person name="Henkel C."/>
            <person name="Chen W.J."/>
            <person name="Zahm M."/>
            <person name="Cabau C."/>
            <person name="Klopp C."/>
            <person name="Thompson A.W."/>
            <person name="Robinson-Rechavi M."/>
            <person name="Braasch I."/>
            <person name="Lecointre G."/>
            <person name="Bobe J."/>
            <person name="Postlethwait J.H."/>
            <person name="Berthelot C."/>
            <person name="Roest Crollius H."/>
            <person name="Guiguen Y."/>
        </authorList>
    </citation>
    <scope>NUCLEOTIDE SEQUENCE</scope>
    <source>
        <strain evidence="2">Concon-B</strain>
    </source>
</reference>
<feature type="compositionally biased region" description="Polar residues" evidence="1">
    <location>
        <begin position="409"/>
        <end position="423"/>
    </location>
</feature>
<dbReference type="InterPro" id="IPR026142">
    <property type="entry name" value="Pro_pase_1_reg_su_36"/>
</dbReference>
<gene>
    <name evidence="2" type="ORF">COCON_G00126960</name>
</gene>
<evidence type="ECO:0008006" key="4">
    <source>
        <dbReference type="Google" id="ProtNLM"/>
    </source>
</evidence>
<dbReference type="OrthoDB" id="6724830at2759"/>
<dbReference type="PANTHER" id="PTHR21055">
    <property type="entry name" value="PROTEIN PHOSPHATASE 1 REGULATORY SUBUNIT 36"/>
    <property type="match status" value="1"/>
</dbReference>
<feature type="region of interest" description="Disordered" evidence="1">
    <location>
        <begin position="36"/>
        <end position="85"/>
    </location>
</feature>
<comment type="caution">
    <text evidence="2">The sequence shown here is derived from an EMBL/GenBank/DDBJ whole genome shotgun (WGS) entry which is preliminary data.</text>
</comment>
<organism evidence="2 3">
    <name type="scientific">Conger conger</name>
    <name type="common">Conger eel</name>
    <name type="synonym">Muraena conger</name>
    <dbReference type="NCBI Taxonomy" id="82655"/>
    <lineage>
        <taxon>Eukaryota</taxon>
        <taxon>Metazoa</taxon>
        <taxon>Chordata</taxon>
        <taxon>Craniata</taxon>
        <taxon>Vertebrata</taxon>
        <taxon>Euteleostomi</taxon>
        <taxon>Actinopterygii</taxon>
        <taxon>Neopterygii</taxon>
        <taxon>Teleostei</taxon>
        <taxon>Anguilliformes</taxon>
        <taxon>Congridae</taxon>
        <taxon>Conger</taxon>
    </lineage>
</organism>
<feature type="compositionally biased region" description="Basic and acidic residues" evidence="1">
    <location>
        <begin position="381"/>
        <end position="396"/>
    </location>
</feature>
<feature type="region of interest" description="Disordered" evidence="1">
    <location>
        <begin position="377"/>
        <end position="429"/>
    </location>
</feature>